<feature type="compositionally biased region" description="Basic and acidic residues" evidence="1">
    <location>
        <begin position="77"/>
        <end position="87"/>
    </location>
</feature>
<proteinExistence type="predicted"/>
<feature type="region of interest" description="Disordered" evidence="1">
    <location>
        <begin position="62"/>
        <end position="95"/>
    </location>
</feature>
<dbReference type="OrthoDB" id="1295485at2759"/>
<dbReference type="OMA" id="MIHPMFS"/>
<evidence type="ECO:0000313" key="3">
    <source>
        <dbReference type="Proteomes" id="UP000036987"/>
    </source>
</evidence>
<accession>A0A0K9Q684</accession>
<gene>
    <name evidence="2" type="ORF">ZOSMA_103G00280</name>
</gene>
<dbReference type="AlphaFoldDB" id="A0A0K9Q684"/>
<protein>
    <submittedName>
        <fullName evidence="2">Uncharacterized protein</fullName>
    </submittedName>
</protein>
<name>A0A0K9Q684_ZOSMR</name>
<dbReference type="PANTHER" id="PTHR37728">
    <property type="entry name" value="BNAA04G26730D PROTEIN"/>
    <property type="match status" value="1"/>
</dbReference>
<comment type="caution">
    <text evidence="2">The sequence shown here is derived from an EMBL/GenBank/DDBJ whole genome shotgun (WGS) entry which is preliminary data.</text>
</comment>
<keyword evidence="3" id="KW-1185">Reference proteome</keyword>
<organism evidence="2 3">
    <name type="scientific">Zostera marina</name>
    <name type="common">Eelgrass</name>
    <dbReference type="NCBI Taxonomy" id="29655"/>
    <lineage>
        <taxon>Eukaryota</taxon>
        <taxon>Viridiplantae</taxon>
        <taxon>Streptophyta</taxon>
        <taxon>Embryophyta</taxon>
        <taxon>Tracheophyta</taxon>
        <taxon>Spermatophyta</taxon>
        <taxon>Magnoliopsida</taxon>
        <taxon>Liliopsida</taxon>
        <taxon>Zosteraceae</taxon>
        <taxon>Zostera</taxon>
    </lineage>
</organism>
<dbReference type="EMBL" id="LFYR01000047">
    <property type="protein sequence ID" value="KMZ76322.1"/>
    <property type="molecule type" value="Genomic_DNA"/>
</dbReference>
<reference evidence="3" key="1">
    <citation type="journal article" date="2016" name="Nature">
        <title>The genome of the seagrass Zostera marina reveals angiosperm adaptation to the sea.</title>
        <authorList>
            <person name="Olsen J.L."/>
            <person name="Rouze P."/>
            <person name="Verhelst B."/>
            <person name="Lin Y.-C."/>
            <person name="Bayer T."/>
            <person name="Collen J."/>
            <person name="Dattolo E."/>
            <person name="De Paoli E."/>
            <person name="Dittami S."/>
            <person name="Maumus F."/>
            <person name="Michel G."/>
            <person name="Kersting A."/>
            <person name="Lauritano C."/>
            <person name="Lohaus R."/>
            <person name="Toepel M."/>
            <person name="Tonon T."/>
            <person name="Vanneste K."/>
            <person name="Amirebrahimi M."/>
            <person name="Brakel J."/>
            <person name="Bostroem C."/>
            <person name="Chovatia M."/>
            <person name="Grimwood J."/>
            <person name="Jenkins J.W."/>
            <person name="Jueterbock A."/>
            <person name="Mraz A."/>
            <person name="Stam W.T."/>
            <person name="Tice H."/>
            <person name="Bornberg-Bauer E."/>
            <person name="Green P.J."/>
            <person name="Pearson G.A."/>
            <person name="Procaccini G."/>
            <person name="Duarte C.M."/>
            <person name="Schmutz J."/>
            <person name="Reusch T.B.H."/>
            <person name="Van de Peer Y."/>
        </authorList>
    </citation>
    <scope>NUCLEOTIDE SEQUENCE [LARGE SCALE GENOMIC DNA]</scope>
    <source>
        <strain evidence="3">cv. Finnish</strain>
    </source>
</reference>
<dbReference type="PANTHER" id="PTHR37728:SF1">
    <property type="entry name" value="OS06G0132300 PROTEIN"/>
    <property type="match status" value="1"/>
</dbReference>
<feature type="region of interest" description="Disordered" evidence="1">
    <location>
        <begin position="107"/>
        <end position="131"/>
    </location>
</feature>
<sequence length="172" mass="19113">MLTTNLLIVLPSNPSSVPFRPTPFLVISSAKKIRGRRRPSPHIDRSNTAAVDEEDGGFAYLSSSSDVYSNGEPPKSSMKESRDEMQKEIGGGALRGSDVLMAMQKAISQKENRGKRRDVGRKSIGGRKNDVNAMNADLVGRDARPVEIRKDWEPRLEALANRIQELQEEQHD</sequence>
<dbReference type="Proteomes" id="UP000036987">
    <property type="component" value="Unassembled WGS sequence"/>
</dbReference>
<evidence type="ECO:0000256" key="1">
    <source>
        <dbReference type="SAM" id="MobiDB-lite"/>
    </source>
</evidence>
<evidence type="ECO:0000313" key="2">
    <source>
        <dbReference type="EMBL" id="KMZ76322.1"/>
    </source>
</evidence>